<dbReference type="WBParaSite" id="DME_0000450601-mRNA-1">
    <property type="protein sequence ID" value="DME_0000450601-mRNA-1"/>
    <property type="gene ID" value="DME_0000450601"/>
</dbReference>
<dbReference type="Proteomes" id="UP000274756">
    <property type="component" value="Unassembled WGS sequence"/>
</dbReference>
<reference evidence="1 3" key="2">
    <citation type="submission" date="2018-11" db="EMBL/GenBank/DDBJ databases">
        <authorList>
            <consortium name="Pathogen Informatics"/>
        </authorList>
    </citation>
    <scope>NUCLEOTIDE SEQUENCE [LARGE SCALE GENOMIC DNA]</scope>
</reference>
<organism evidence="2 4">
    <name type="scientific">Dracunculus medinensis</name>
    <name type="common">Guinea worm</name>
    <dbReference type="NCBI Taxonomy" id="318479"/>
    <lineage>
        <taxon>Eukaryota</taxon>
        <taxon>Metazoa</taxon>
        <taxon>Ecdysozoa</taxon>
        <taxon>Nematoda</taxon>
        <taxon>Chromadorea</taxon>
        <taxon>Rhabditida</taxon>
        <taxon>Spirurina</taxon>
        <taxon>Dracunculoidea</taxon>
        <taxon>Dracunculidae</taxon>
        <taxon>Dracunculus</taxon>
    </lineage>
</organism>
<proteinExistence type="predicted"/>
<evidence type="ECO:0000313" key="3">
    <source>
        <dbReference type="Proteomes" id="UP000274756"/>
    </source>
</evidence>
<keyword evidence="3" id="KW-1185">Reference proteome</keyword>
<dbReference type="Proteomes" id="UP000038040">
    <property type="component" value="Unplaced"/>
</dbReference>
<evidence type="ECO:0000313" key="2">
    <source>
        <dbReference type="Proteomes" id="UP000038040"/>
    </source>
</evidence>
<sequence>MARFPDSYQLKDVKSDAKDPFISLSSATPYLNSKPIRLMPYFKLIEAILFSNVSIMRGFIHIDYEEF</sequence>
<gene>
    <name evidence="1" type="ORF">DME_LOCUS8389</name>
</gene>
<dbReference type="EMBL" id="UYYG01001168">
    <property type="protein sequence ID" value="VDN58416.1"/>
    <property type="molecule type" value="Genomic_DNA"/>
</dbReference>
<name>A0A0N4UBD2_DRAME</name>
<dbReference type="AlphaFoldDB" id="A0A0N4UBD2"/>
<evidence type="ECO:0000313" key="1">
    <source>
        <dbReference type="EMBL" id="VDN58416.1"/>
    </source>
</evidence>
<protein>
    <submittedName>
        <fullName evidence="1 4">Uncharacterized protein</fullName>
    </submittedName>
</protein>
<reference evidence="4" key="1">
    <citation type="submission" date="2017-02" db="UniProtKB">
        <authorList>
            <consortium name="WormBaseParasite"/>
        </authorList>
    </citation>
    <scope>IDENTIFICATION</scope>
</reference>
<evidence type="ECO:0000313" key="4">
    <source>
        <dbReference type="WBParaSite" id="DME_0000450601-mRNA-1"/>
    </source>
</evidence>
<accession>A0A0N4UBD2</accession>